<evidence type="ECO:0000313" key="2">
    <source>
        <dbReference type="EMBL" id="CAG8566649.1"/>
    </source>
</evidence>
<dbReference type="EMBL" id="CAJVPP010001651">
    <property type="protein sequence ID" value="CAG8566649.1"/>
    <property type="molecule type" value="Genomic_DNA"/>
</dbReference>
<dbReference type="AlphaFoldDB" id="A0A9N9BHP6"/>
<evidence type="ECO:0000313" key="3">
    <source>
        <dbReference type="Proteomes" id="UP000789375"/>
    </source>
</evidence>
<reference evidence="2" key="1">
    <citation type="submission" date="2021-06" db="EMBL/GenBank/DDBJ databases">
        <authorList>
            <person name="Kallberg Y."/>
            <person name="Tangrot J."/>
            <person name="Rosling A."/>
        </authorList>
    </citation>
    <scope>NUCLEOTIDE SEQUENCE</scope>
    <source>
        <strain evidence="2">87-6 pot B 2015</strain>
    </source>
</reference>
<dbReference type="SUPFAM" id="SSF52047">
    <property type="entry name" value="RNI-like"/>
    <property type="match status" value="1"/>
</dbReference>
<proteinExistence type="predicted"/>
<dbReference type="InterPro" id="IPR032675">
    <property type="entry name" value="LRR_dom_sf"/>
</dbReference>
<keyword evidence="3" id="KW-1185">Reference proteome</keyword>
<dbReference type="Gene3D" id="3.80.10.10">
    <property type="entry name" value="Ribonuclease Inhibitor"/>
    <property type="match status" value="1"/>
</dbReference>
<feature type="compositionally biased region" description="Basic and acidic residues" evidence="1">
    <location>
        <begin position="1"/>
        <end position="12"/>
    </location>
</feature>
<sequence>MNFNIKETRVGLETEPGDSPSSETTTTVTEPRDLSPSESRAEPGDIPPSEPEANYDVEKAKSFFNTVLLQLPEESRSHLIKRGINLPNQRKPSYDYVSYCTHIKHLYPSDEKKENDIYESVFKEYNQTRQQLLKEEIYKLFISKCSSLKYLDITNINFQLYGFPGAEANLSKLSQLACNNNNNTQVLEGFAKLCKLIEKLHINLTSLNPGLARLIEEQQKLRSIIIKDNFVENNTDKQNPIEQAIIKKAKSIIHLDLSVEKGSNFYNNLFSKLTEIQKLVIYDNRYRNVTVHKQLNFTSTYPKLQVLQIGISFSVATKIIQVTDDSLQMIWLDKGNHESEDQIRQLVQAISRYCPKLRYLKIFFREEVLEDFKQLLDKCSLLEGLYIYRESIYADDNIGKKLLDVLLDSAPPNLCKFQLHYCYFKIDTLDQFLSKWTDKKSLYLYPILVNYYEKRFLSKEEYVKNKIRLNDLIKKYKEEGVVKRFETSKNFMFINHFADLNF</sequence>
<evidence type="ECO:0000256" key="1">
    <source>
        <dbReference type="SAM" id="MobiDB-lite"/>
    </source>
</evidence>
<comment type="caution">
    <text evidence="2">The sequence shown here is derived from an EMBL/GenBank/DDBJ whole genome shotgun (WGS) entry which is preliminary data.</text>
</comment>
<protein>
    <submittedName>
        <fullName evidence="2">16384_t:CDS:1</fullName>
    </submittedName>
</protein>
<name>A0A9N9BHP6_FUNMO</name>
<feature type="region of interest" description="Disordered" evidence="1">
    <location>
        <begin position="1"/>
        <end position="53"/>
    </location>
</feature>
<dbReference type="Proteomes" id="UP000789375">
    <property type="component" value="Unassembled WGS sequence"/>
</dbReference>
<gene>
    <name evidence="2" type="ORF">FMOSSE_LOCUS7239</name>
</gene>
<feature type="compositionally biased region" description="Basic and acidic residues" evidence="1">
    <location>
        <begin position="30"/>
        <end position="43"/>
    </location>
</feature>
<feature type="compositionally biased region" description="Low complexity" evidence="1">
    <location>
        <begin position="19"/>
        <end position="29"/>
    </location>
</feature>
<accession>A0A9N9BHP6</accession>
<organism evidence="2 3">
    <name type="scientific">Funneliformis mosseae</name>
    <name type="common">Endomycorrhizal fungus</name>
    <name type="synonym">Glomus mosseae</name>
    <dbReference type="NCBI Taxonomy" id="27381"/>
    <lineage>
        <taxon>Eukaryota</taxon>
        <taxon>Fungi</taxon>
        <taxon>Fungi incertae sedis</taxon>
        <taxon>Mucoromycota</taxon>
        <taxon>Glomeromycotina</taxon>
        <taxon>Glomeromycetes</taxon>
        <taxon>Glomerales</taxon>
        <taxon>Glomeraceae</taxon>
        <taxon>Funneliformis</taxon>
    </lineage>
</organism>